<sequence>MAPPRRPRSEPFSSDQRYKVRARARTAQAFDGAATAWCLAAHPQVPKRYLIRHWSAFPAHFSTPSSAFHFLELAHVDSEAGVPYNPPIDDALPPTQTGG</sequence>
<protein>
    <submittedName>
        <fullName evidence="1">Uncharacterized protein</fullName>
    </submittedName>
</protein>
<comment type="caution">
    <text evidence="1">The sequence shown here is derived from an EMBL/GenBank/DDBJ whole genome shotgun (WGS) entry which is preliminary data.</text>
</comment>
<accession>A0ABU0LJ64</accession>
<dbReference type="EMBL" id="JAUSVY010000014">
    <property type="protein sequence ID" value="MDQ0507166.1"/>
    <property type="molecule type" value="Genomic_DNA"/>
</dbReference>
<keyword evidence="2" id="KW-1185">Reference proteome</keyword>
<evidence type="ECO:0000313" key="1">
    <source>
        <dbReference type="EMBL" id="MDQ0507166.1"/>
    </source>
</evidence>
<dbReference type="Proteomes" id="UP001241747">
    <property type="component" value="Unassembled WGS sequence"/>
</dbReference>
<name>A0ABU0LJ64_XANAG</name>
<dbReference type="RefSeq" id="WP_237346330.1">
    <property type="nucleotide sequence ID" value="NZ_JABWGX010000018.1"/>
</dbReference>
<evidence type="ECO:0000313" key="2">
    <source>
        <dbReference type="Proteomes" id="UP001241747"/>
    </source>
</evidence>
<reference evidence="1 2" key="1">
    <citation type="submission" date="2023-07" db="EMBL/GenBank/DDBJ databases">
        <title>Genomic Encyclopedia of Type Strains, Phase IV (KMG-IV): sequencing the most valuable type-strain genomes for metagenomic binning, comparative biology and taxonomic classification.</title>
        <authorList>
            <person name="Goeker M."/>
        </authorList>
    </citation>
    <scope>NUCLEOTIDE SEQUENCE [LARGE SCALE GENOMIC DNA]</scope>
    <source>
        <strain evidence="1 2">DSM 3770</strain>
    </source>
</reference>
<gene>
    <name evidence="1" type="ORF">QOZ94_003982</name>
</gene>
<organism evidence="1 2">
    <name type="scientific">Xanthobacter agilis</name>
    <dbReference type="NCBI Taxonomy" id="47492"/>
    <lineage>
        <taxon>Bacteria</taxon>
        <taxon>Pseudomonadati</taxon>
        <taxon>Pseudomonadota</taxon>
        <taxon>Alphaproteobacteria</taxon>
        <taxon>Hyphomicrobiales</taxon>
        <taxon>Xanthobacteraceae</taxon>
        <taxon>Xanthobacter</taxon>
    </lineage>
</organism>
<proteinExistence type="predicted"/>